<dbReference type="PANTHER" id="PTHR21024">
    <property type="entry name" value="GROWTH HORMONE-INDUCIBLE SOLUBLE PROTEIN-RELATED"/>
    <property type="match status" value="1"/>
</dbReference>
<dbReference type="InterPro" id="IPR052000">
    <property type="entry name" value="ETFRF1"/>
</dbReference>
<dbReference type="CDD" id="cd20265">
    <property type="entry name" value="Complex1_LYR_ETFRF1_LYRM5"/>
    <property type="match status" value="1"/>
</dbReference>
<evidence type="ECO:0000256" key="1">
    <source>
        <dbReference type="ARBA" id="ARBA00009508"/>
    </source>
</evidence>
<dbReference type="InterPro" id="IPR045296">
    <property type="entry name" value="Complex1_LYR_ETFRF1_LYRM5"/>
</dbReference>
<dbReference type="InterPro" id="IPR008011">
    <property type="entry name" value="Complex1_LYR_dom"/>
</dbReference>
<gene>
    <name evidence="3" type="ORF">AMATHDRAFT_73735</name>
</gene>
<evidence type="ECO:0000259" key="2">
    <source>
        <dbReference type="Pfam" id="PF05347"/>
    </source>
</evidence>
<comment type="similarity">
    <text evidence="1">Belongs to the complex I LYR family.</text>
</comment>
<dbReference type="GO" id="GO:0090324">
    <property type="term" value="P:negative regulation of oxidative phosphorylation"/>
    <property type="evidence" value="ECO:0007669"/>
    <property type="project" value="InterPro"/>
</dbReference>
<dbReference type="EMBL" id="KZ301976">
    <property type="protein sequence ID" value="PFH52895.1"/>
    <property type="molecule type" value="Genomic_DNA"/>
</dbReference>
<evidence type="ECO:0000313" key="3">
    <source>
        <dbReference type="EMBL" id="PFH52895.1"/>
    </source>
</evidence>
<dbReference type="PANTHER" id="PTHR21024:SF0">
    <property type="entry name" value="ELECTRON TRANSFER FLAVOPROTEIN REGULATORY FACTOR 1"/>
    <property type="match status" value="1"/>
</dbReference>
<sequence length="88" mass="10538">MAANSTRIRALSLYKDLLRLGKDYPDPSYDYHGRIRRMFENNRHLTNEDDIEKALRLGDYIRKETVALYSLRKYRHLKRMYPSSTSDP</sequence>
<protein>
    <recommendedName>
        <fullName evidence="2">Complex 1 LYR protein domain-containing protein</fullName>
    </recommendedName>
</protein>
<keyword evidence="4" id="KW-1185">Reference proteome</keyword>
<dbReference type="Proteomes" id="UP000242287">
    <property type="component" value="Unassembled WGS sequence"/>
</dbReference>
<reference evidence="3 4" key="1">
    <citation type="submission" date="2014-02" db="EMBL/GenBank/DDBJ databases">
        <title>Transposable element dynamics among asymbiotic and ectomycorrhizal Amanita fungi.</title>
        <authorList>
            <consortium name="DOE Joint Genome Institute"/>
            <person name="Hess J."/>
            <person name="Skrede I."/>
            <person name="Wolfe B."/>
            <person name="LaButti K."/>
            <person name="Ohm R.A."/>
            <person name="Grigoriev I.V."/>
            <person name="Pringle A."/>
        </authorList>
    </citation>
    <scope>NUCLEOTIDE SEQUENCE [LARGE SCALE GENOMIC DNA]</scope>
    <source>
        <strain evidence="3 4">SKay4041</strain>
    </source>
</reference>
<dbReference type="GO" id="GO:0005739">
    <property type="term" value="C:mitochondrion"/>
    <property type="evidence" value="ECO:0007669"/>
    <property type="project" value="TreeGrafter"/>
</dbReference>
<dbReference type="Pfam" id="PF05347">
    <property type="entry name" value="Complex1_LYR"/>
    <property type="match status" value="1"/>
</dbReference>
<proteinExistence type="inferred from homology"/>
<organism evidence="3 4">
    <name type="scientific">Amanita thiersii Skay4041</name>
    <dbReference type="NCBI Taxonomy" id="703135"/>
    <lineage>
        <taxon>Eukaryota</taxon>
        <taxon>Fungi</taxon>
        <taxon>Dikarya</taxon>
        <taxon>Basidiomycota</taxon>
        <taxon>Agaricomycotina</taxon>
        <taxon>Agaricomycetes</taxon>
        <taxon>Agaricomycetidae</taxon>
        <taxon>Agaricales</taxon>
        <taxon>Pluteineae</taxon>
        <taxon>Amanitaceae</taxon>
        <taxon>Amanita</taxon>
    </lineage>
</organism>
<dbReference type="GO" id="GO:0022904">
    <property type="term" value="P:respiratory electron transport chain"/>
    <property type="evidence" value="ECO:0007669"/>
    <property type="project" value="TreeGrafter"/>
</dbReference>
<dbReference type="STRING" id="703135.A0A2A9NPI2"/>
<evidence type="ECO:0000313" key="4">
    <source>
        <dbReference type="Proteomes" id="UP000242287"/>
    </source>
</evidence>
<dbReference type="OrthoDB" id="10258445at2759"/>
<accession>A0A2A9NPI2</accession>
<dbReference type="AlphaFoldDB" id="A0A2A9NPI2"/>
<name>A0A2A9NPI2_9AGAR</name>
<feature type="domain" description="Complex 1 LYR protein" evidence="2">
    <location>
        <begin position="9"/>
        <end position="58"/>
    </location>
</feature>